<feature type="transmembrane region" description="Helical" evidence="1">
    <location>
        <begin position="33"/>
        <end position="53"/>
    </location>
</feature>
<evidence type="ECO:0000313" key="2">
    <source>
        <dbReference type="EMBL" id="WAJ22482.1"/>
    </source>
</evidence>
<accession>A0ABY7AAC7</accession>
<keyword evidence="1" id="KW-0472">Membrane</keyword>
<evidence type="ECO:0000256" key="1">
    <source>
        <dbReference type="SAM" id="Phobius"/>
    </source>
</evidence>
<keyword evidence="1" id="KW-1133">Transmembrane helix</keyword>
<keyword evidence="3" id="KW-1185">Reference proteome</keyword>
<evidence type="ECO:0000313" key="3">
    <source>
        <dbReference type="Proteomes" id="UP001163115"/>
    </source>
</evidence>
<organism evidence="2 3">
    <name type="scientific">Lacrimispora xylanolytica</name>
    <dbReference type="NCBI Taxonomy" id="29375"/>
    <lineage>
        <taxon>Bacteria</taxon>
        <taxon>Bacillati</taxon>
        <taxon>Bacillota</taxon>
        <taxon>Clostridia</taxon>
        <taxon>Lachnospirales</taxon>
        <taxon>Lachnospiraceae</taxon>
        <taxon>Lacrimispora</taxon>
    </lineage>
</organism>
<dbReference type="EMBL" id="CP113524">
    <property type="protein sequence ID" value="WAJ22482.1"/>
    <property type="molecule type" value="Genomic_DNA"/>
</dbReference>
<proteinExistence type="predicted"/>
<dbReference type="Proteomes" id="UP001163115">
    <property type="component" value="Chromosome"/>
</dbReference>
<sequence length="120" mass="14442">MTERFKKYRVYCYNHRRKPWRNVHLTADKGKGLLYSARICLILLLFLESFLLFPKYKKDILYYSRFLFSMNQELELETKDNGLNSGREGESKESGFFLDLKEGKVKLWKKVERSTFLKPD</sequence>
<gene>
    <name evidence="2" type="ORF">OW255_12950</name>
</gene>
<dbReference type="RefSeq" id="WP_268114310.1">
    <property type="nucleotide sequence ID" value="NZ_CP113524.1"/>
</dbReference>
<name>A0ABY7AAC7_9FIRM</name>
<protein>
    <submittedName>
        <fullName evidence="2">Uncharacterized protein</fullName>
    </submittedName>
</protein>
<reference evidence="2" key="1">
    <citation type="submission" date="2022-11" db="EMBL/GenBank/DDBJ databases">
        <title>Lacrimispora xylanolytica sy1, complete genome.</title>
        <authorList>
            <person name="Choi S."/>
        </authorList>
    </citation>
    <scope>NUCLEOTIDE SEQUENCE</scope>
    <source>
        <strain evidence="2">Sy1</strain>
    </source>
</reference>
<keyword evidence="1" id="KW-0812">Transmembrane</keyword>